<evidence type="ECO:0000256" key="7">
    <source>
        <dbReference type="SAM" id="MobiDB-lite"/>
    </source>
</evidence>
<keyword evidence="2" id="KW-0479">Metal-binding</keyword>
<evidence type="ECO:0000256" key="4">
    <source>
        <dbReference type="ARBA" id="ARBA00022833"/>
    </source>
</evidence>
<dbReference type="GO" id="GO:0008270">
    <property type="term" value="F:zinc ion binding"/>
    <property type="evidence" value="ECO:0007669"/>
    <property type="project" value="UniProtKB-KW"/>
</dbReference>
<dbReference type="PROSITE" id="PS50157">
    <property type="entry name" value="ZINC_FINGER_C2H2_2"/>
    <property type="match status" value="1"/>
</dbReference>
<evidence type="ECO:0000256" key="6">
    <source>
        <dbReference type="PROSITE-ProRule" id="PRU00042"/>
    </source>
</evidence>
<evidence type="ECO:0000313" key="9">
    <source>
        <dbReference type="EMBL" id="CAK9163468.1"/>
    </source>
</evidence>
<keyword evidence="3 6" id="KW-0863">Zinc-finger</keyword>
<keyword evidence="10" id="KW-1185">Reference proteome</keyword>
<dbReference type="Pfam" id="PF13912">
    <property type="entry name" value="zf-C2H2_6"/>
    <property type="match status" value="1"/>
</dbReference>
<dbReference type="SUPFAM" id="SSF57667">
    <property type="entry name" value="beta-beta-alpha zinc fingers"/>
    <property type="match status" value="1"/>
</dbReference>
<dbReference type="PANTHER" id="PTHR47287:SF15">
    <property type="entry name" value="ZINC FINGER PROTEIN 3-LIKE"/>
    <property type="match status" value="1"/>
</dbReference>
<comment type="subcellular location">
    <subcellularLocation>
        <location evidence="1">Nucleus</location>
    </subcellularLocation>
</comment>
<dbReference type="AlphaFoldDB" id="A0ABC8T8T6"/>
<protein>
    <recommendedName>
        <fullName evidence="8">C2H2-type domain-containing protein</fullName>
    </recommendedName>
</protein>
<dbReference type="PROSITE" id="PS00028">
    <property type="entry name" value="ZINC_FINGER_C2H2_1"/>
    <property type="match status" value="1"/>
</dbReference>
<feature type="compositionally biased region" description="Basic and acidic residues" evidence="7">
    <location>
        <begin position="196"/>
        <end position="213"/>
    </location>
</feature>
<dbReference type="PANTHER" id="PTHR47287">
    <property type="entry name" value="C2H2 AND C2HC ZINC FINGERS SUPERFAMILY PROTEIN"/>
    <property type="match status" value="1"/>
</dbReference>
<feature type="region of interest" description="Disordered" evidence="7">
    <location>
        <begin position="175"/>
        <end position="213"/>
    </location>
</feature>
<dbReference type="EMBL" id="CAUOFW020004036">
    <property type="protein sequence ID" value="CAK9163468.1"/>
    <property type="molecule type" value="Genomic_DNA"/>
</dbReference>
<dbReference type="InterPro" id="IPR044246">
    <property type="entry name" value="ZFP3-like"/>
</dbReference>
<dbReference type="GO" id="GO:0005634">
    <property type="term" value="C:nucleus"/>
    <property type="evidence" value="ECO:0007669"/>
    <property type="project" value="UniProtKB-SubCell"/>
</dbReference>
<keyword evidence="4" id="KW-0862">Zinc</keyword>
<sequence length="213" mass="24358">MARLWYCAQEQSLIEEKQFIVFLDMEGENVTNVATNSANDTRRLFPCSFCSRNFNSSQALGGHQNAHKKERTAAKKSKRASEYTRNNTLCSFPQPPLIFTPDHHHQLGLFNPSIYITPHAASHYQFPGQQFSNHFRTKGGPRFDDIMFGPANCLNSPHQFEEHEQSFLNWQNSLRINGSSESSPQHQSTLNKSHSHGSDDREKDQKLDLSLHL</sequence>
<keyword evidence="5" id="KW-0539">Nucleus</keyword>
<feature type="compositionally biased region" description="Basic residues" evidence="7">
    <location>
        <begin position="65"/>
        <end position="78"/>
    </location>
</feature>
<accession>A0ABC8T8T6</accession>
<evidence type="ECO:0000256" key="2">
    <source>
        <dbReference type="ARBA" id="ARBA00022723"/>
    </source>
</evidence>
<gene>
    <name evidence="9" type="ORF">ILEXP_LOCUS32514</name>
</gene>
<evidence type="ECO:0000313" key="10">
    <source>
        <dbReference type="Proteomes" id="UP001642360"/>
    </source>
</evidence>
<dbReference type="InterPro" id="IPR013087">
    <property type="entry name" value="Znf_C2H2_type"/>
</dbReference>
<dbReference type="InterPro" id="IPR036236">
    <property type="entry name" value="Znf_C2H2_sf"/>
</dbReference>
<dbReference type="Gene3D" id="3.30.160.60">
    <property type="entry name" value="Classic Zinc Finger"/>
    <property type="match status" value="1"/>
</dbReference>
<evidence type="ECO:0000256" key="1">
    <source>
        <dbReference type="ARBA" id="ARBA00004123"/>
    </source>
</evidence>
<dbReference type="Proteomes" id="UP001642360">
    <property type="component" value="Unassembled WGS sequence"/>
</dbReference>
<feature type="region of interest" description="Disordered" evidence="7">
    <location>
        <begin position="59"/>
        <end position="82"/>
    </location>
</feature>
<feature type="compositionally biased region" description="Polar residues" evidence="7">
    <location>
        <begin position="175"/>
        <end position="192"/>
    </location>
</feature>
<evidence type="ECO:0000256" key="3">
    <source>
        <dbReference type="ARBA" id="ARBA00022771"/>
    </source>
</evidence>
<reference evidence="9 10" key="1">
    <citation type="submission" date="2024-02" db="EMBL/GenBank/DDBJ databases">
        <authorList>
            <person name="Vignale AGUSTIN F."/>
            <person name="Sosa J E."/>
            <person name="Modenutti C."/>
        </authorList>
    </citation>
    <scope>NUCLEOTIDE SEQUENCE [LARGE SCALE GENOMIC DNA]</scope>
</reference>
<feature type="domain" description="C2H2-type" evidence="8">
    <location>
        <begin position="45"/>
        <end position="72"/>
    </location>
</feature>
<comment type="caution">
    <text evidence="9">The sequence shown here is derived from an EMBL/GenBank/DDBJ whole genome shotgun (WGS) entry which is preliminary data.</text>
</comment>
<name>A0ABC8T8T6_9AQUA</name>
<evidence type="ECO:0000259" key="8">
    <source>
        <dbReference type="PROSITE" id="PS50157"/>
    </source>
</evidence>
<proteinExistence type="predicted"/>
<evidence type="ECO:0000256" key="5">
    <source>
        <dbReference type="ARBA" id="ARBA00023242"/>
    </source>
</evidence>
<organism evidence="9 10">
    <name type="scientific">Ilex paraguariensis</name>
    <name type="common">yerba mate</name>
    <dbReference type="NCBI Taxonomy" id="185542"/>
    <lineage>
        <taxon>Eukaryota</taxon>
        <taxon>Viridiplantae</taxon>
        <taxon>Streptophyta</taxon>
        <taxon>Embryophyta</taxon>
        <taxon>Tracheophyta</taxon>
        <taxon>Spermatophyta</taxon>
        <taxon>Magnoliopsida</taxon>
        <taxon>eudicotyledons</taxon>
        <taxon>Gunneridae</taxon>
        <taxon>Pentapetalae</taxon>
        <taxon>asterids</taxon>
        <taxon>campanulids</taxon>
        <taxon>Aquifoliales</taxon>
        <taxon>Aquifoliaceae</taxon>
        <taxon>Ilex</taxon>
    </lineage>
</organism>